<proteinExistence type="predicted"/>
<accession>A0A328BJC4</accession>
<sequence length="124" mass="13313">MSILRYEKPDWQASETELTAVFDAWVILLAILAGTLLLSVAGLGIWLGSTTGWAKIVAVGSLVLVLLASPLCIAWWVVRPMWTRCRRTYSSGALATLLLSLGLTIGWLWAGGACGLCLTGVYCV</sequence>
<keyword evidence="1" id="KW-0472">Membrane</keyword>
<feature type="transmembrane region" description="Helical" evidence="1">
    <location>
        <begin position="89"/>
        <end position="110"/>
    </location>
</feature>
<comment type="caution">
    <text evidence="2">The sequence shown here is derived from an EMBL/GenBank/DDBJ whole genome shotgun (WGS) entry which is preliminary data.</text>
</comment>
<reference evidence="3" key="1">
    <citation type="submission" date="2018-05" db="EMBL/GenBank/DDBJ databases">
        <authorList>
            <person name="Nie L."/>
        </authorList>
    </citation>
    <scope>NUCLEOTIDE SEQUENCE [LARGE SCALE GENOMIC DNA]</scope>
    <source>
        <strain evidence="3">NL</strain>
    </source>
</reference>
<gene>
    <name evidence="2" type="ORF">DLM85_12835</name>
</gene>
<protein>
    <submittedName>
        <fullName evidence="2">Uncharacterized protein</fullName>
    </submittedName>
</protein>
<organism evidence="2 3">
    <name type="scientific">Hymenobacter edaphi</name>
    <dbReference type="NCBI Taxonomy" id="2211146"/>
    <lineage>
        <taxon>Bacteria</taxon>
        <taxon>Pseudomonadati</taxon>
        <taxon>Bacteroidota</taxon>
        <taxon>Cytophagia</taxon>
        <taxon>Cytophagales</taxon>
        <taxon>Hymenobacteraceae</taxon>
        <taxon>Hymenobacter</taxon>
    </lineage>
</organism>
<evidence type="ECO:0000313" key="2">
    <source>
        <dbReference type="EMBL" id="RAK67077.1"/>
    </source>
</evidence>
<evidence type="ECO:0000256" key="1">
    <source>
        <dbReference type="SAM" id="Phobius"/>
    </source>
</evidence>
<evidence type="ECO:0000313" key="3">
    <source>
        <dbReference type="Proteomes" id="UP000248553"/>
    </source>
</evidence>
<dbReference type="EMBL" id="QHKM01000003">
    <property type="protein sequence ID" value="RAK67077.1"/>
    <property type="molecule type" value="Genomic_DNA"/>
</dbReference>
<dbReference type="AlphaFoldDB" id="A0A328BJC4"/>
<keyword evidence="1" id="KW-0812">Transmembrane</keyword>
<feature type="transmembrane region" description="Helical" evidence="1">
    <location>
        <begin position="21"/>
        <end position="47"/>
    </location>
</feature>
<name>A0A328BJC4_9BACT</name>
<keyword evidence="1" id="KW-1133">Transmembrane helix</keyword>
<feature type="transmembrane region" description="Helical" evidence="1">
    <location>
        <begin position="53"/>
        <end position="77"/>
    </location>
</feature>
<dbReference type="Proteomes" id="UP000248553">
    <property type="component" value="Unassembled WGS sequence"/>
</dbReference>
<keyword evidence="3" id="KW-1185">Reference proteome</keyword>